<evidence type="ECO:0000313" key="2">
    <source>
        <dbReference type="EMBL" id="CAG6745009.1"/>
    </source>
</evidence>
<dbReference type="EMBL" id="HBUF01481200">
    <property type="protein sequence ID" value="CAG6745008.1"/>
    <property type="molecule type" value="Transcribed_RNA"/>
</dbReference>
<evidence type="ECO:0000256" key="1">
    <source>
        <dbReference type="SAM" id="MobiDB-lite"/>
    </source>
</evidence>
<reference evidence="2" key="1">
    <citation type="submission" date="2021-05" db="EMBL/GenBank/DDBJ databases">
        <authorList>
            <person name="Alioto T."/>
            <person name="Alioto T."/>
            <person name="Gomez Garrido J."/>
        </authorList>
    </citation>
    <scope>NUCLEOTIDE SEQUENCE</scope>
</reference>
<dbReference type="AlphaFoldDB" id="A0A8D8ZCB5"/>
<accession>A0A8D8ZCB5</accession>
<dbReference type="EMBL" id="HBUF01481201">
    <property type="protein sequence ID" value="CAG6745009.1"/>
    <property type="molecule type" value="Transcribed_RNA"/>
</dbReference>
<feature type="region of interest" description="Disordered" evidence="1">
    <location>
        <begin position="1"/>
        <end position="26"/>
    </location>
</feature>
<protein>
    <submittedName>
        <fullName evidence="2">Uncharacterized protein</fullName>
    </submittedName>
</protein>
<proteinExistence type="predicted"/>
<feature type="compositionally biased region" description="Basic and acidic residues" evidence="1">
    <location>
        <begin position="8"/>
        <end position="25"/>
    </location>
</feature>
<name>A0A8D8ZCB5_9HEMI</name>
<sequence length="110" mass="13434">MKKKIKRERQMGKRKEERALKEGNKKQKHCITSSRTEIHLAERKMKRCPCGITQRFYRKSRNNKIQCGGFVMLNVAITQPRVFPLSLLFRFDYMYRSLLYFFRTKKNIYY</sequence>
<organism evidence="2">
    <name type="scientific">Cacopsylla melanoneura</name>
    <dbReference type="NCBI Taxonomy" id="428564"/>
    <lineage>
        <taxon>Eukaryota</taxon>
        <taxon>Metazoa</taxon>
        <taxon>Ecdysozoa</taxon>
        <taxon>Arthropoda</taxon>
        <taxon>Hexapoda</taxon>
        <taxon>Insecta</taxon>
        <taxon>Pterygota</taxon>
        <taxon>Neoptera</taxon>
        <taxon>Paraneoptera</taxon>
        <taxon>Hemiptera</taxon>
        <taxon>Sternorrhyncha</taxon>
        <taxon>Psylloidea</taxon>
        <taxon>Psyllidae</taxon>
        <taxon>Psyllinae</taxon>
        <taxon>Cacopsylla</taxon>
    </lineage>
</organism>